<feature type="domain" description="Phosphohydrolase-associated" evidence="2">
    <location>
        <begin position="29"/>
        <end position="130"/>
    </location>
</feature>
<gene>
    <name evidence="3" type="ORF">SAMN02745823_00336</name>
</gene>
<keyword evidence="1 3" id="KW-0378">Hydrolase</keyword>
<dbReference type="STRING" id="1123282.SAMN02745823_00336"/>
<dbReference type="GO" id="GO:0016787">
    <property type="term" value="F:hydrolase activity"/>
    <property type="evidence" value="ECO:0007669"/>
    <property type="project" value="UniProtKB-KW"/>
</dbReference>
<evidence type="ECO:0000256" key="1">
    <source>
        <dbReference type="ARBA" id="ARBA00022801"/>
    </source>
</evidence>
<accession>A0A1M5U3T8</accession>
<dbReference type="RefSeq" id="WP_242941118.1">
    <property type="nucleotide sequence ID" value="NZ_FQXV01000001.1"/>
</dbReference>
<dbReference type="InterPro" id="IPR026875">
    <property type="entry name" value="PHydrolase_assoc_dom"/>
</dbReference>
<evidence type="ECO:0000313" key="3">
    <source>
        <dbReference type="EMBL" id="SHH57353.1"/>
    </source>
</evidence>
<evidence type="ECO:0000259" key="2">
    <source>
        <dbReference type="Pfam" id="PF13286"/>
    </source>
</evidence>
<proteinExistence type="predicted"/>
<reference evidence="3 4" key="1">
    <citation type="submission" date="2016-11" db="EMBL/GenBank/DDBJ databases">
        <authorList>
            <person name="Jaros S."/>
            <person name="Januszkiewicz K."/>
            <person name="Wedrychowicz H."/>
        </authorList>
    </citation>
    <scope>NUCLEOTIDE SEQUENCE [LARGE SCALE GENOMIC DNA]</scope>
    <source>
        <strain evidence="3 4">DSM 10068</strain>
    </source>
</reference>
<sequence length="149" mass="18203">MRNSPIINNLTVNIVENSYDKDYILMDEDIYDELKIAKKENNEIIYRNEKIDKSYNENIRPMFSEVYYKLLDDAKHMNKNSVLYKHHIKFIEDSRYSYFPEKKYIEEEPNQIVVDYIASMTDDYFIDLYNYLFPDGKYKIEFISYFDNL</sequence>
<protein>
    <submittedName>
        <fullName evidence="3">Phosphohydrolase-associated domain-containing protein</fullName>
    </submittedName>
</protein>
<dbReference type="Gene3D" id="1.10.3210.10">
    <property type="entry name" value="Hypothetical protein af1432"/>
    <property type="match status" value="1"/>
</dbReference>
<dbReference type="EMBL" id="FQXV01000001">
    <property type="protein sequence ID" value="SHH57353.1"/>
    <property type="molecule type" value="Genomic_DNA"/>
</dbReference>
<dbReference type="Pfam" id="PF13286">
    <property type="entry name" value="HD_assoc"/>
    <property type="match status" value="1"/>
</dbReference>
<dbReference type="Proteomes" id="UP000183995">
    <property type="component" value="Unassembled WGS sequence"/>
</dbReference>
<evidence type="ECO:0000313" key="4">
    <source>
        <dbReference type="Proteomes" id="UP000183995"/>
    </source>
</evidence>
<dbReference type="AlphaFoldDB" id="A0A1M5U3T8"/>
<name>A0A1M5U3T8_9FIRM</name>
<organism evidence="3 4">
    <name type="scientific">Sporobacter termitidis DSM 10068</name>
    <dbReference type="NCBI Taxonomy" id="1123282"/>
    <lineage>
        <taxon>Bacteria</taxon>
        <taxon>Bacillati</taxon>
        <taxon>Bacillota</taxon>
        <taxon>Clostridia</taxon>
        <taxon>Eubacteriales</taxon>
        <taxon>Oscillospiraceae</taxon>
        <taxon>Sporobacter</taxon>
    </lineage>
</organism>
<keyword evidence="4" id="KW-1185">Reference proteome</keyword>